<feature type="domain" description="HTH gntR-type" evidence="7">
    <location>
        <begin position="73"/>
        <end position="141"/>
    </location>
</feature>
<dbReference type="InterPro" id="IPR000524">
    <property type="entry name" value="Tscrpt_reg_HTH_GntR"/>
</dbReference>
<dbReference type="Proteomes" id="UP000324324">
    <property type="component" value="Unassembled WGS sequence"/>
</dbReference>
<evidence type="ECO:0000256" key="4">
    <source>
        <dbReference type="ARBA" id="ARBA00023125"/>
    </source>
</evidence>
<dbReference type="PANTHER" id="PTHR46577">
    <property type="entry name" value="HTH-TYPE TRANSCRIPTIONAL REGULATORY PROTEIN GABR"/>
    <property type="match status" value="1"/>
</dbReference>
<dbReference type="Pfam" id="PF00392">
    <property type="entry name" value="GntR"/>
    <property type="match status" value="1"/>
</dbReference>
<dbReference type="GO" id="GO:0003677">
    <property type="term" value="F:DNA binding"/>
    <property type="evidence" value="ECO:0007669"/>
    <property type="project" value="UniProtKB-KW"/>
</dbReference>
<keyword evidence="9" id="KW-1185">Reference proteome</keyword>
<comment type="caution">
    <text evidence="8">The sequence shown here is derived from an EMBL/GenBank/DDBJ whole genome shotgun (WGS) entry which is preliminary data.</text>
</comment>
<dbReference type="PROSITE" id="PS50949">
    <property type="entry name" value="HTH_GNTR"/>
    <property type="match status" value="1"/>
</dbReference>
<dbReference type="Pfam" id="PF00155">
    <property type="entry name" value="Aminotran_1_2"/>
    <property type="match status" value="1"/>
</dbReference>
<feature type="region of interest" description="Disordered" evidence="6">
    <location>
        <begin position="1"/>
        <end position="42"/>
    </location>
</feature>
<dbReference type="SUPFAM" id="SSF53383">
    <property type="entry name" value="PLP-dependent transferases"/>
    <property type="match status" value="1"/>
</dbReference>
<dbReference type="InterPro" id="IPR036388">
    <property type="entry name" value="WH-like_DNA-bd_sf"/>
</dbReference>
<accession>A0A5M7ZYH2</accession>
<gene>
    <name evidence="8" type="ORF">F1599_25340</name>
</gene>
<evidence type="ECO:0000256" key="6">
    <source>
        <dbReference type="SAM" id="MobiDB-lite"/>
    </source>
</evidence>
<dbReference type="SUPFAM" id="SSF46785">
    <property type="entry name" value="Winged helix' DNA-binding domain"/>
    <property type="match status" value="1"/>
</dbReference>
<dbReference type="Gene3D" id="3.40.640.10">
    <property type="entry name" value="Type I PLP-dependent aspartate aminotransferase-like (Major domain)"/>
    <property type="match status" value="1"/>
</dbReference>
<evidence type="ECO:0000256" key="3">
    <source>
        <dbReference type="ARBA" id="ARBA00023015"/>
    </source>
</evidence>
<dbReference type="Gene3D" id="1.10.10.10">
    <property type="entry name" value="Winged helix-like DNA-binding domain superfamily/Winged helix DNA-binding domain"/>
    <property type="match status" value="1"/>
</dbReference>
<proteinExistence type="inferred from homology"/>
<dbReference type="PANTHER" id="PTHR46577:SF2">
    <property type="entry name" value="TRANSCRIPTIONAL REGULATORY PROTEIN"/>
    <property type="match status" value="1"/>
</dbReference>
<dbReference type="AlphaFoldDB" id="A0A5M7ZYH2"/>
<comment type="similarity">
    <text evidence="1">In the C-terminal section; belongs to the class-I pyridoxal-phosphate-dependent aminotransferase family.</text>
</comment>
<evidence type="ECO:0000259" key="7">
    <source>
        <dbReference type="PROSITE" id="PS50949"/>
    </source>
</evidence>
<evidence type="ECO:0000313" key="9">
    <source>
        <dbReference type="Proteomes" id="UP000324324"/>
    </source>
</evidence>
<dbReference type="InterPro" id="IPR051446">
    <property type="entry name" value="HTH_trans_reg/aminotransferase"/>
</dbReference>
<evidence type="ECO:0000313" key="8">
    <source>
        <dbReference type="EMBL" id="KAA6115472.1"/>
    </source>
</evidence>
<dbReference type="GO" id="GO:0003700">
    <property type="term" value="F:DNA-binding transcription factor activity"/>
    <property type="evidence" value="ECO:0007669"/>
    <property type="project" value="InterPro"/>
</dbReference>
<keyword evidence="5" id="KW-0804">Transcription</keyword>
<keyword evidence="2" id="KW-0663">Pyridoxal phosphate</keyword>
<evidence type="ECO:0000256" key="5">
    <source>
        <dbReference type="ARBA" id="ARBA00023163"/>
    </source>
</evidence>
<keyword evidence="8" id="KW-0808">Transferase</keyword>
<name>A0A5M7ZYH2_9BURK</name>
<reference evidence="8 9" key="1">
    <citation type="submission" date="2019-09" db="EMBL/GenBank/DDBJ databases">
        <title>Isolation of a novel species in the genus Cupriavidus from patients with sepsis using whole genome sequencing.</title>
        <authorList>
            <person name="Kweon O.J."/>
            <person name="Lee M.-K."/>
        </authorList>
    </citation>
    <scope>NUCLEOTIDE SEQUENCE [LARGE SCALE GENOMIC DNA]</scope>
    <source>
        <strain evidence="8 9">MKL-01</strain>
    </source>
</reference>
<dbReference type="CDD" id="cd07377">
    <property type="entry name" value="WHTH_GntR"/>
    <property type="match status" value="1"/>
</dbReference>
<dbReference type="InterPro" id="IPR004839">
    <property type="entry name" value="Aminotransferase_I/II_large"/>
</dbReference>
<dbReference type="InterPro" id="IPR015424">
    <property type="entry name" value="PyrdxlP-dep_Trfase"/>
</dbReference>
<evidence type="ECO:0000256" key="2">
    <source>
        <dbReference type="ARBA" id="ARBA00022898"/>
    </source>
</evidence>
<dbReference type="SMART" id="SM00345">
    <property type="entry name" value="HTH_GNTR"/>
    <property type="match status" value="1"/>
</dbReference>
<keyword evidence="4" id="KW-0238">DNA-binding</keyword>
<keyword evidence="8" id="KW-0032">Aminotransferase</keyword>
<keyword evidence="3" id="KW-0805">Transcription regulation</keyword>
<dbReference type="GO" id="GO:0008483">
    <property type="term" value="F:transaminase activity"/>
    <property type="evidence" value="ECO:0007669"/>
    <property type="project" value="UniProtKB-KW"/>
</dbReference>
<dbReference type="InterPro" id="IPR036390">
    <property type="entry name" value="WH_DNA-bd_sf"/>
</dbReference>
<sequence length="539" mass="58473">METGNQAGSPHGETEPAAPAGHAMGEGKAEAAGKAARAGSRRPLRLVLPSAPTASGELSAAGSLPDPVPSAQMTLVGQLTEWARMRIEERVFRPGMRMPSIRQLAQDKGISRFTVVEAYDRLVALGYLESRRGSGFFVRERGPGIGAGLGAGLPSEAAPPAPHGSRNIDVPWLLRNMFHRAEPRKAPGLGFLPNDWLDGELIGSALRGLARQPGSHFLASGTPEGFLPLRQQLRTRLAELEIGAAPEQILLTSGITQALDLIARLYVRPGDPVLVGDPAWFVMFARFAAQGAQVIGVPYTGEGPDLEALERIVQAHRPRLLILNSVLHNPTGTSLSAAKAFQLLRLAEQYDFLVVEDDVYCDLCPPGHPATRLASLDQLKRVVYLGSFSKTLAANLRVGFVAARPELVQSLTDAKLLAGLATPEINERVLYKVLTEGHYRKHVERVRNRLERARDETRHALEKLGLTLFPGQHAGMYLWADTGRDTNAIATAGHEEGYLFAPGSLFSPSQLPSGWMRFNVACGHDPQMLDFLARQLDRL</sequence>
<dbReference type="GO" id="GO:0030170">
    <property type="term" value="F:pyridoxal phosphate binding"/>
    <property type="evidence" value="ECO:0007669"/>
    <property type="project" value="InterPro"/>
</dbReference>
<evidence type="ECO:0000256" key="1">
    <source>
        <dbReference type="ARBA" id="ARBA00005384"/>
    </source>
</evidence>
<dbReference type="CDD" id="cd00609">
    <property type="entry name" value="AAT_like"/>
    <property type="match status" value="1"/>
</dbReference>
<dbReference type="InterPro" id="IPR015421">
    <property type="entry name" value="PyrdxlP-dep_Trfase_major"/>
</dbReference>
<organism evidence="8 9">
    <name type="scientific">Cupriavidus cauae</name>
    <dbReference type="NCBI Taxonomy" id="2608999"/>
    <lineage>
        <taxon>Bacteria</taxon>
        <taxon>Pseudomonadati</taxon>
        <taxon>Pseudomonadota</taxon>
        <taxon>Betaproteobacteria</taxon>
        <taxon>Burkholderiales</taxon>
        <taxon>Burkholderiaceae</taxon>
        <taxon>Cupriavidus</taxon>
    </lineage>
</organism>
<dbReference type="EMBL" id="VWRN01000074">
    <property type="protein sequence ID" value="KAA6115472.1"/>
    <property type="molecule type" value="Genomic_DNA"/>
</dbReference>
<protein>
    <submittedName>
        <fullName evidence="8">PLP-dependent aminotransferase family protein</fullName>
    </submittedName>
</protein>